<comment type="caution">
    <text evidence="1">The sequence shown here is derived from an EMBL/GenBank/DDBJ whole genome shotgun (WGS) entry which is preliminary data.</text>
</comment>
<protein>
    <recommendedName>
        <fullName evidence="3">Squalene cyclase C-terminal domain-containing protein</fullName>
    </recommendedName>
</protein>
<evidence type="ECO:0008006" key="3">
    <source>
        <dbReference type="Google" id="ProtNLM"/>
    </source>
</evidence>
<keyword evidence="2" id="KW-1185">Reference proteome</keyword>
<dbReference type="Proteomes" id="UP000616779">
    <property type="component" value="Unassembled WGS sequence"/>
</dbReference>
<reference evidence="1 2" key="1">
    <citation type="submission" date="2019-10" db="EMBL/GenBank/DDBJ databases">
        <title>Description of Paenibacillus terrestris sp. nov.</title>
        <authorList>
            <person name="Carlier A."/>
            <person name="Qi S."/>
        </authorList>
    </citation>
    <scope>NUCLEOTIDE SEQUENCE [LARGE SCALE GENOMIC DNA]</scope>
    <source>
        <strain evidence="1 2">LMG 31458</strain>
    </source>
</reference>
<dbReference type="Gene3D" id="1.50.10.20">
    <property type="match status" value="1"/>
</dbReference>
<sequence>MTTKNPDWQIPKPKKSVIEWLLGGDPAIRWQVMRDLTEEPDNCVAAERSRIVSEGWGARVLGLQSSEGNWGGDADARNWLCTSYTLLLLKDLGLDPSGEEARRSIGLVRDHITWPRQMGGRPYFDGETEPCVNGWILGVGAYFGVASARLVDRLLGEQLEDGGWNCNAPQSRRSSFHSTICVLEGLLEYEKAKGETAAVTEARVRAQEYLLERRMLRSLSSGEVIDPNWKRFSFPTTWHYDVLRGLDYLRSAGVEPDERVTEAVGLVAKKQDQNGKWPLENSHPDRVHFDMEGVEGEPSRWNTLRALRVLDWYSTQH</sequence>
<organism evidence="1 2">
    <name type="scientific">Paenibacillus phytorum</name>
    <dbReference type="NCBI Taxonomy" id="2654977"/>
    <lineage>
        <taxon>Bacteria</taxon>
        <taxon>Bacillati</taxon>
        <taxon>Bacillota</taxon>
        <taxon>Bacilli</taxon>
        <taxon>Bacillales</taxon>
        <taxon>Paenibacillaceae</taxon>
        <taxon>Paenibacillus</taxon>
    </lineage>
</organism>
<dbReference type="SUPFAM" id="SSF48239">
    <property type="entry name" value="Terpenoid cyclases/Protein prenyltransferases"/>
    <property type="match status" value="1"/>
</dbReference>
<dbReference type="RefSeq" id="WP_171646872.1">
    <property type="nucleotide sequence ID" value="NZ_WHOA01000205.1"/>
</dbReference>
<gene>
    <name evidence="1" type="ORF">GC098_28840</name>
</gene>
<dbReference type="InterPro" id="IPR008930">
    <property type="entry name" value="Terpenoid_cyclase/PrenylTrfase"/>
</dbReference>
<dbReference type="EMBL" id="WHOA01000205">
    <property type="protein sequence ID" value="NOU75344.1"/>
    <property type="molecule type" value="Genomic_DNA"/>
</dbReference>
<proteinExistence type="predicted"/>
<evidence type="ECO:0000313" key="1">
    <source>
        <dbReference type="EMBL" id="NOU75344.1"/>
    </source>
</evidence>
<accession>A0ABX1Y415</accession>
<evidence type="ECO:0000313" key="2">
    <source>
        <dbReference type="Proteomes" id="UP000616779"/>
    </source>
</evidence>
<name>A0ABX1Y415_9BACL</name>